<dbReference type="Proteomes" id="UP000319335">
    <property type="component" value="Unassembled WGS sequence"/>
</dbReference>
<keyword evidence="1" id="KW-1133">Transmembrane helix</keyword>
<dbReference type="OrthoDB" id="142411at2157"/>
<organism evidence="2 3">
    <name type="scientific">Methanolobus vulcani</name>
    <dbReference type="NCBI Taxonomy" id="38026"/>
    <lineage>
        <taxon>Archaea</taxon>
        <taxon>Methanobacteriati</taxon>
        <taxon>Methanobacteriota</taxon>
        <taxon>Stenosarchaea group</taxon>
        <taxon>Methanomicrobia</taxon>
        <taxon>Methanosarcinales</taxon>
        <taxon>Methanosarcinaceae</taxon>
        <taxon>Methanolobus</taxon>
    </lineage>
</organism>
<feature type="transmembrane region" description="Helical" evidence="1">
    <location>
        <begin position="7"/>
        <end position="24"/>
    </location>
</feature>
<feature type="transmembrane region" description="Helical" evidence="1">
    <location>
        <begin position="30"/>
        <end position="49"/>
    </location>
</feature>
<accession>A0A7Z8P2S8</accession>
<comment type="caution">
    <text evidence="2">The sequence shown here is derived from an EMBL/GenBank/DDBJ whole genome shotgun (WGS) entry which is preliminary data.</text>
</comment>
<keyword evidence="1" id="KW-0472">Membrane</keyword>
<proteinExistence type="predicted"/>
<protein>
    <submittedName>
        <fullName evidence="2">Uncharacterized protein</fullName>
    </submittedName>
</protein>
<dbReference type="EMBL" id="VIAQ01000012">
    <property type="protein sequence ID" value="TQD26315.1"/>
    <property type="molecule type" value="Genomic_DNA"/>
</dbReference>
<dbReference type="RefSeq" id="WP_154809350.1">
    <property type="nucleotide sequence ID" value="NZ_VIAQ01000012.1"/>
</dbReference>
<dbReference type="AlphaFoldDB" id="A0A7Z8P2S8"/>
<keyword evidence="3" id="KW-1185">Reference proteome</keyword>
<evidence type="ECO:0000313" key="2">
    <source>
        <dbReference type="EMBL" id="TQD26315.1"/>
    </source>
</evidence>
<gene>
    <name evidence="2" type="ORF">FKV42_06080</name>
</gene>
<name>A0A7Z8P2S8_9EURY</name>
<keyword evidence="1" id="KW-0812">Transmembrane</keyword>
<evidence type="ECO:0000256" key="1">
    <source>
        <dbReference type="SAM" id="Phobius"/>
    </source>
</evidence>
<sequence length="60" mass="7067">MRTNREGNWFGFLVMIVGVVYLLADIAKTFSPGISGWTTFFLLTGLWFMQNNRRRKELHE</sequence>
<evidence type="ECO:0000313" key="3">
    <source>
        <dbReference type="Proteomes" id="UP000319335"/>
    </source>
</evidence>
<reference evidence="2 3" key="1">
    <citation type="submission" date="2019-06" db="EMBL/GenBank/DDBJ databases">
        <title>Draft genome sequence of Methanolobus vulcani B1d.</title>
        <authorList>
            <person name="Creighbaum A.J."/>
            <person name="Ticak T."/>
            <person name="Hariraju D."/>
            <person name="Arivett B.A."/>
            <person name="Ferguson D.J.Jr."/>
        </authorList>
    </citation>
    <scope>NUCLEOTIDE SEQUENCE [LARGE SCALE GENOMIC DNA]</scope>
    <source>
        <strain evidence="2 3">B1d</strain>
    </source>
</reference>